<feature type="region of interest" description="Disordered" evidence="1">
    <location>
        <begin position="1"/>
        <end position="26"/>
    </location>
</feature>
<feature type="compositionally biased region" description="Basic and acidic residues" evidence="1">
    <location>
        <begin position="690"/>
        <end position="703"/>
    </location>
</feature>
<dbReference type="Gene3D" id="2.60.120.650">
    <property type="entry name" value="Cupin"/>
    <property type="match status" value="1"/>
</dbReference>
<feature type="compositionally biased region" description="Polar residues" evidence="1">
    <location>
        <begin position="804"/>
        <end position="825"/>
    </location>
</feature>
<keyword evidence="4" id="KW-1185">Reference proteome</keyword>
<feature type="region of interest" description="Disordered" evidence="1">
    <location>
        <begin position="672"/>
        <end position="825"/>
    </location>
</feature>
<protein>
    <recommendedName>
        <fullName evidence="2">JmjC domain-containing protein</fullName>
    </recommendedName>
</protein>
<feature type="compositionally biased region" description="Polar residues" evidence="1">
    <location>
        <begin position="676"/>
        <end position="685"/>
    </location>
</feature>
<dbReference type="SMART" id="SM00558">
    <property type="entry name" value="JmjC"/>
    <property type="match status" value="1"/>
</dbReference>
<dbReference type="AlphaFoldDB" id="A0A8I2YSX7"/>
<feature type="domain" description="JmjC" evidence="2">
    <location>
        <begin position="164"/>
        <end position="323"/>
    </location>
</feature>
<dbReference type="EMBL" id="JAGFBS010000012">
    <property type="protein sequence ID" value="KAG6376363.1"/>
    <property type="molecule type" value="Genomic_DNA"/>
</dbReference>
<comment type="caution">
    <text evidence="3">The sequence shown here is derived from an EMBL/GenBank/DDBJ whole genome shotgun (WGS) entry which is preliminary data.</text>
</comment>
<dbReference type="OrthoDB" id="298344at2759"/>
<dbReference type="InterPro" id="IPR003347">
    <property type="entry name" value="JmjC_dom"/>
</dbReference>
<evidence type="ECO:0000313" key="3">
    <source>
        <dbReference type="EMBL" id="KAG6376363.1"/>
    </source>
</evidence>
<gene>
    <name evidence="3" type="ORF">JVT61DRAFT_2347</name>
</gene>
<dbReference type="Pfam" id="PF02373">
    <property type="entry name" value="JmjC"/>
    <property type="match status" value="1"/>
</dbReference>
<dbReference type="Proteomes" id="UP000683000">
    <property type="component" value="Unassembled WGS sequence"/>
</dbReference>
<evidence type="ECO:0000259" key="2">
    <source>
        <dbReference type="PROSITE" id="PS51184"/>
    </source>
</evidence>
<dbReference type="PROSITE" id="PS51184">
    <property type="entry name" value="JMJC"/>
    <property type="match status" value="1"/>
</dbReference>
<dbReference type="SUPFAM" id="SSF51197">
    <property type="entry name" value="Clavaminate synthase-like"/>
    <property type="match status" value="1"/>
</dbReference>
<proteinExistence type="predicted"/>
<feature type="region of interest" description="Disordered" evidence="1">
    <location>
        <begin position="843"/>
        <end position="904"/>
    </location>
</feature>
<feature type="compositionally biased region" description="Polar residues" evidence="1">
    <location>
        <begin position="752"/>
        <end position="770"/>
    </location>
</feature>
<evidence type="ECO:0000256" key="1">
    <source>
        <dbReference type="SAM" id="MobiDB-lite"/>
    </source>
</evidence>
<sequence>MDNADSPISRVSSQGPDLVASDQPMPQPVFPRPLISTLGWDIKSILASSPNFRSVQRVHYTSPNARVEIIIPEVERDGNPLIITGWNRHPRWPKALFNTEWLKKHGDQNLTVRNIYNWADSKISMDDFIKKLRETSAYASADEDERLYGKDIECPPAWTNWLAHSGAIPNDLLFHGSNDFLKFLPDEAKVQTLMCYMGIGDTFTPFHKDLCASSGQNLMCFSEHSGSAIWFMTKSSAAPSVATYFHQLGQEVDLETHVVTIEELAKAPFDVYIAEQQLGDLVLVPPRSCHQVVNKGGITIKTSWSRMSLNGLQTALWHELPIYHRVCRQEIYKVKSNIFHALQHFTRLTEDLPPHPETESSPTSLENLKQLVSLFDDILAAEVSISRDSMPHVSQSNTCHTDNLHCDFCGADIFQSFFECDSCLPASSSGASAGVLPLGDGLVLCPLCYVEGRTCQCGIMQPVQCRPFSDLLGTRDRAVRAIQRVDNDHIDAHGYLSEHPLRLLSERHANIFEAACKLFQKRQHDIKAMRSCRVLRLPHQVPASAAIYCKLCHSSKCYTHLLGLDSVHSVDAIILSGRYDGEANWHQSHRSGSQQYQEIRQRIIQDEESGSRPNASHRLIYLAKTFTTCRAIALEVTKHGWYDRFAQTTAIPIAKSTTKALVGLPECFEGDEPYDTHTSNSSSSKLAVRAPEDCDHQTTDSHRTSTPSGGMNEVRSSRQSSLPATPDSRSRIVDATSPSPKSGTLRVLGSPTGATNETHNIPNSVPSSTPYDPGNLSDLTDLTTDIDSPIRSSITAIPVPETPQRPSMQLSRSPQSGSGTSPDTQAQLKSRLVFDCVEIPQPEWYSGGREKKTSREKRKRITGPFPSDTVGSPDFDNPSSAAREMSNRSLSKRKRKMSQGPASR</sequence>
<evidence type="ECO:0000313" key="4">
    <source>
        <dbReference type="Proteomes" id="UP000683000"/>
    </source>
</evidence>
<organism evidence="3 4">
    <name type="scientific">Boletus reticuloceps</name>
    <dbReference type="NCBI Taxonomy" id="495285"/>
    <lineage>
        <taxon>Eukaryota</taxon>
        <taxon>Fungi</taxon>
        <taxon>Dikarya</taxon>
        <taxon>Basidiomycota</taxon>
        <taxon>Agaricomycotina</taxon>
        <taxon>Agaricomycetes</taxon>
        <taxon>Agaricomycetidae</taxon>
        <taxon>Boletales</taxon>
        <taxon>Boletineae</taxon>
        <taxon>Boletaceae</taxon>
        <taxon>Boletoideae</taxon>
        <taxon>Boletus</taxon>
    </lineage>
</organism>
<feature type="compositionally biased region" description="Low complexity" evidence="1">
    <location>
        <begin position="776"/>
        <end position="785"/>
    </location>
</feature>
<accession>A0A8I2YSX7</accession>
<name>A0A8I2YSX7_9AGAM</name>
<reference evidence="3" key="1">
    <citation type="submission" date="2021-03" db="EMBL/GenBank/DDBJ databases">
        <title>Evolutionary innovations through gain and loss of genes in the ectomycorrhizal Boletales.</title>
        <authorList>
            <person name="Wu G."/>
            <person name="Miyauchi S."/>
            <person name="Morin E."/>
            <person name="Yang Z.-L."/>
            <person name="Xu J."/>
            <person name="Martin F.M."/>
        </authorList>
    </citation>
    <scope>NUCLEOTIDE SEQUENCE</scope>
    <source>
        <strain evidence="3">BR01</strain>
    </source>
</reference>